<name>A0ABP0MP32_9DINO</name>
<keyword evidence="12" id="KW-0408">Iron</keyword>
<dbReference type="PANTHER" id="PTHR33288:SF10">
    <property type="entry name" value="CYTOCHROME F"/>
    <property type="match status" value="1"/>
</dbReference>
<keyword evidence="4" id="KW-0728">SH3 domain</keyword>
<dbReference type="SUPFAM" id="SSF49441">
    <property type="entry name" value="Cytochrome f, large domain"/>
    <property type="match status" value="1"/>
</dbReference>
<evidence type="ECO:0000256" key="1">
    <source>
        <dbReference type="ARBA" id="ARBA00001971"/>
    </source>
</evidence>
<comment type="caution">
    <text evidence="17">The sequence shown here is derived from an EMBL/GenBank/DDBJ whole genome shotgun (WGS) entry which is preliminary data.</text>
</comment>
<gene>
    <name evidence="17" type="ORF">SCF082_LOCUS29037</name>
</gene>
<accession>A0ABP0MP32</accession>
<keyword evidence="9" id="KW-0479">Metal-binding</keyword>
<dbReference type="SUPFAM" id="SSF50044">
    <property type="entry name" value="SH3-domain"/>
    <property type="match status" value="1"/>
</dbReference>
<keyword evidence="10" id="KW-0249">Electron transport</keyword>
<dbReference type="PROSITE" id="PS51010">
    <property type="entry name" value="CYTF"/>
    <property type="match status" value="1"/>
</dbReference>
<organism evidence="17 18">
    <name type="scientific">Durusdinium trenchii</name>
    <dbReference type="NCBI Taxonomy" id="1381693"/>
    <lineage>
        <taxon>Eukaryota</taxon>
        <taxon>Sar</taxon>
        <taxon>Alveolata</taxon>
        <taxon>Dinophyceae</taxon>
        <taxon>Suessiales</taxon>
        <taxon>Symbiodiniaceae</taxon>
        <taxon>Durusdinium</taxon>
    </lineage>
</organism>
<reference evidence="17 18" key="1">
    <citation type="submission" date="2024-02" db="EMBL/GenBank/DDBJ databases">
        <authorList>
            <person name="Chen Y."/>
            <person name="Shah S."/>
            <person name="Dougan E. K."/>
            <person name="Thang M."/>
            <person name="Chan C."/>
        </authorList>
    </citation>
    <scope>NUCLEOTIDE SEQUENCE [LARGE SCALE GENOMIC DNA]</scope>
</reference>
<dbReference type="PRINTS" id="PR00610">
    <property type="entry name" value="CYTOCHROMEF"/>
</dbReference>
<feature type="compositionally biased region" description="Polar residues" evidence="15">
    <location>
        <begin position="1679"/>
        <end position="1689"/>
    </location>
</feature>
<evidence type="ECO:0000256" key="10">
    <source>
        <dbReference type="ARBA" id="ARBA00022982"/>
    </source>
</evidence>
<keyword evidence="7" id="KW-0349">Heme</keyword>
<dbReference type="InterPro" id="IPR001452">
    <property type="entry name" value="SH3_domain"/>
</dbReference>
<dbReference type="Proteomes" id="UP001642464">
    <property type="component" value="Unassembled WGS sequence"/>
</dbReference>
<dbReference type="InterPro" id="IPR002325">
    <property type="entry name" value="Cyt_f"/>
</dbReference>
<dbReference type="SUPFAM" id="SSF103431">
    <property type="entry name" value="Cytochrome f subunit of the cytochrome b6f complex, transmembrane anchor"/>
    <property type="match status" value="1"/>
</dbReference>
<protein>
    <submittedName>
        <fullName evidence="17">Cytochrome f</fullName>
    </submittedName>
</protein>
<keyword evidence="13" id="KW-0793">Thylakoid</keyword>
<dbReference type="InterPro" id="IPR024058">
    <property type="entry name" value="Cyt-f_TM"/>
</dbReference>
<dbReference type="Pfam" id="PF01333">
    <property type="entry name" value="Apocytochr_F_C"/>
    <property type="match status" value="1"/>
</dbReference>
<dbReference type="InterPro" id="IPR011054">
    <property type="entry name" value="Rudment_hybrid_motif"/>
</dbReference>
<evidence type="ECO:0000256" key="13">
    <source>
        <dbReference type="ARBA" id="ARBA00023078"/>
    </source>
</evidence>
<keyword evidence="6" id="KW-0602">Photosynthesis</keyword>
<evidence type="ECO:0000256" key="4">
    <source>
        <dbReference type="ARBA" id="ARBA00022443"/>
    </source>
</evidence>
<evidence type="ECO:0000256" key="14">
    <source>
        <dbReference type="ARBA" id="ARBA00023136"/>
    </source>
</evidence>
<dbReference type="PANTHER" id="PTHR33288">
    <property type="match status" value="1"/>
</dbReference>
<keyword evidence="18" id="KW-1185">Reference proteome</keyword>
<evidence type="ECO:0000256" key="3">
    <source>
        <dbReference type="ARBA" id="ARBA00008923"/>
    </source>
</evidence>
<dbReference type="Gene3D" id="2.40.50.100">
    <property type="match status" value="1"/>
</dbReference>
<dbReference type="CDD" id="cd00174">
    <property type="entry name" value="SH3"/>
    <property type="match status" value="1"/>
</dbReference>
<comment type="subcellular location">
    <subcellularLocation>
        <location evidence="2">Membrane</location>
        <topology evidence="2">Single-pass membrane protein</topology>
    </subcellularLocation>
</comment>
<proteinExistence type="inferred from homology"/>
<evidence type="ECO:0000256" key="6">
    <source>
        <dbReference type="ARBA" id="ARBA00022531"/>
    </source>
</evidence>
<comment type="cofactor">
    <cofactor evidence="1">
        <name>heme</name>
        <dbReference type="ChEBI" id="CHEBI:30413"/>
    </cofactor>
</comment>
<dbReference type="Pfam" id="PF16639">
    <property type="entry name" value="Apocytochr_F_N"/>
    <property type="match status" value="1"/>
</dbReference>
<dbReference type="InterPro" id="IPR036826">
    <property type="entry name" value="Cyt_f_lg_dom_sf"/>
</dbReference>
<evidence type="ECO:0000256" key="8">
    <source>
        <dbReference type="ARBA" id="ARBA00022692"/>
    </source>
</evidence>
<evidence type="ECO:0000313" key="18">
    <source>
        <dbReference type="Proteomes" id="UP001642464"/>
    </source>
</evidence>
<feature type="region of interest" description="Disordered" evidence="15">
    <location>
        <begin position="1679"/>
        <end position="1709"/>
    </location>
</feature>
<evidence type="ECO:0000256" key="2">
    <source>
        <dbReference type="ARBA" id="ARBA00004167"/>
    </source>
</evidence>
<evidence type="ECO:0000256" key="11">
    <source>
        <dbReference type="ARBA" id="ARBA00022989"/>
    </source>
</evidence>
<evidence type="ECO:0000313" key="17">
    <source>
        <dbReference type="EMBL" id="CAK9053245.1"/>
    </source>
</evidence>
<evidence type="ECO:0000256" key="9">
    <source>
        <dbReference type="ARBA" id="ARBA00022723"/>
    </source>
</evidence>
<dbReference type="InterPro" id="IPR036028">
    <property type="entry name" value="SH3-like_dom_sf"/>
</dbReference>
<evidence type="ECO:0000256" key="7">
    <source>
        <dbReference type="ARBA" id="ARBA00022617"/>
    </source>
</evidence>
<keyword evidence="11" id="KW-1133">Transmembrane helix</keyword>
<dbReference type="SMART" id="SM00326">
    <property type="entry name" value="SH3"/>
    <property type="match status" value="1"/>
</dbReference>
<dbReference type="SUPFAM" id="SSF51246">
    <property type="entry name" value="Rudiment single hybrid motif"/>
    <property type="match status" value="1"/>
</dbReference>
<comment type="similarity">
    <text evidence="3">Belongs to the cytochrome f family.</text>
</comment>
<keyword evidence="14" id="KW-0472">Membrane</keyword>
<evidence type="ECO:0000256" key="12">
    <source>
        <dbReference type="ARBA" id="ARBA00023004"/>
    </source>
</evidence>
<sequence>MALVGSAFTVLGPSVVAPAAAPAAAPSAALPRQAGHAGSVTALATGALAAAAAVRRSHRRERRSQGMNVVQNFGESYYRDHLVACRAQLNGVDAPTPEETDQHMEGIQAFAKQALAGASAAMLFTSSMEAAVAYPIFAQQNYANPREYTGKIVCANCHLASKTIDVKLPQAVLPDTIFKMEIEVPAKYAKRRQPLADGSKGPMNIGAIAVMPEGWKLAPKDRLPKPLKKEMKGLSWAPYSKEYPNIVVAGPVPGETYEKMVLPVLSPDPNTDDKILFGKGIFYFGGNRGRGQVYPEGNQSNNNQFMAAATGTISAIDGLKVSITTPSGEVKTQECLVGADIVVQVGDEVTKDEPLTTNPNVGGFGQEEKECVLQDMNRVYAYCAFAFSCFIAQLSFVLKKKQFEKVQLAEGRHVYLVRCLSRRVGKEVVELLAAELNVDVRNRNEANVLTALTDPSSARGNRGDCIADQFQNNMQQSRRAGCITGAVYTDYCADAREMLRPLELACAIIATTSQALKRCRDLADAHSFMYRWCISLPCNPRDVYFLADEKCNDNMRREFQACYDSCVMPSGPNPDITIREVCFHELWENETDQDCYLKPGDTMVHYSPPAGAENIEENWAGALTLELPITRRPRYCSIRLWQELEQSYRPRSLGAERARLLYRLSQEKAAQEMELRRTEGLRRENEVFSTQEPERFFGCDMGPLPLTAESSTACRAKTEYVCCFSPDNRTSGSCEFCVEANTTSCSIGQKLMAIWAPNLQLYRATLAEDLGSDLARVDWEDGDIYYRQVPWAWLRTLSGAGCHPVIEGCAAHSQCPFRSYCFSCETCALAYGGNPPPGLCDPCPTHRGGGCGSIDACVRLQDSIDGVCPTEGLIECPCKEEWSVRYQYPGAPTEESINGCYFDRSSNSRWCEVDPAYFGTGCILQRIVGTDRFIYWQSCRPKTCDHCNCDCSSRCQAYDVLPVHGRLPVEVQPGQLDAFLDSSFKLFAGVIAPNCTQGSSARIRDVCDYCVACCNDFCRFAAVSMDAKDCTTTQVSGCSDMVHGWMDSVGRDCPTYVTDSLCTQQGLYGTNWVYNPPRSFADFSSSGLAATDVCCDCGGGVDCSDQPFDWKDANGHPCSTYEVFKWCDRMGYGSGWDLQWGVFPLGTSGVDAKTACCVCGGGQALAKPEVVNNLVDTESTCLSVWPGRAQWRSPPWYQRSIHLCQMGNNMCARKLQATMYDPGKATNVADDERIFGLCLQRAYDTGTLPYLEDFEMSLTPVGAGRRLSNSSGLDARLLAILDRNQEMDPTELTQQLFTEGASIRADFFGNRGRGMCMYRMPDPRQMYGGPNREMFPPPLLPPSNGQMDAFERPSLQTLGWPRATRPRERDLVPAFFPALFEQGDAQLAMDRSIGEVFGGQPLDTATDISSVLRGLLASGLEKLGAGRQLNIRIFKIFKVESTNRGKGPTDDLTKFSEPSLWQPAILHDQVSCEVPRCDTDEMILDELRCRLTYGCTADCTFCASPALVTQDNGLCVSEDVASCNQLGGLVVEGQIFDERMGVKRFQRLCALRHRPIMYCMGPGFFIKRCENFDEDSCEEDPLAHVMGCFQSVRPCPTEDLCTLSGHCSDRDIGLSLASSGTCVVTPLDDDLIQQGCVIGGASSLLGAVDGFPDGTCFFRLDPPFGMEVRQRHGLMDLSSQTSENAQGSQLEEGEADDISSEGSSSPRDLVHSKCEKQEVYCNMDAAAWATSLQEAQLAAEATDFDLIRARLRGAGRLNRTECERLNPLAPPFQAVWIERSTTPTSCAKWKACCLLRRGDRCELFTSNVVNSDMPGAAAMEAECKACQGEWLEVFQWTSGLWKRGDLVNPLRGWFSRAWSPVNRWAEVVDIDLLRRLFENALEARLGQQRLNAAVAMVEPLMTSLKMFAAACGSQSELLDASVERGERLQGMPAGPPLMQLPSGLIHIGEILATAGLISSASLGDIRLSWHEYTASRFGDSTMAAVKYDISVLPFEYFLGVAAPQIALPGRAALVRSFLLQFMVFSDTTTSLSPASMETVDAGGIIGGYPAWVVNEMIKLDIDPEAEAEEAADLAKKLAATEETRRQDRLRAAEELAAAADTSTGLPPSSLYVAWSIEVLTEEYLENTTMTTSPGTIGLDVASTSCRSVVANAQGEVFGRIMGDCVHVASSTTIENSLELCMPLTYGSQADIDAFNQTEQAMSAGMRFDFALASQVPSTYEINTPPALQAGAEVPGRLGPVMWNWEDSDAWGRLPPGWLYLTPFSLPAELRRDGAGGARLCSKIYASGQTYCPILRLSTHPRSLIWTNASGKPKVLGFDSDCRTLDQLLSDIHSRQSADLDMQVPYLPMDQQVSDAQLLTERLELGVLPPVEPTANVPVCLPGQCMVQKGNGFEPWRPLRPEGLEGLKLSKSVQDGFRGRQVLFDILKRWASHAYHRVLQDTKPVGCPWQALPAALDYADVEVTEAELRSTLVHAYLALDEAPRREAAQRKLSDPLSYFHLTRYPNVEAVLEHWRWYLYCLTFETRDFTSDKNQWNRLPDERAVRMPIDFVDLEVLASSFQLRLTVIQLSCPPVTFGFGWSRRAELVVHEGLWAPMLGPSRFSYDSMCVHDVVELADTLPEYLESFVGESGCVLEYNFIEDYYKICVGQHVLPIPREHIKRILTNYCGKPRFHFTHRRTSDIKCGPGPGQAPLLAGIPDGEVEFQLLLELVVHEAKSHLEEIKEHLSGQVGVKPDPMRDYQEALNALAPLPLAEMEVVPFEWPRKPPPKAPAAELFDRHMPLEEVQKLLDSSYHPWVKCVQSFEPRSSKDDQAFLPCRRDDFICLVKAGSASEDGSLNFFARTPTSRELTKLISSDQICKYTVQKDFAPKSDWPHQAEEFLTVKRGDVILICQRLGDLWKNWALGKLANGGEKSGKEGLLPLGILEANVFVKQCQRSEG</sequence>
<keyword evidence="5" id="KW-0813">Transport</keyword>
<feature type="domain" description="SH3" evidence="16">
    <location>
        <begin position="2858"/>
        <end position="2928"/>
    </location>
</feature>
<dbReference type="Gene3D" id="2.60.40.830">
    <property type="entry name" value="Cytochrome f large domain"/>
    <property type="match status" value="1"/>
</dbReference>
<evidence type="ECO:0000259" key="16">
    <source>
        <dbReference type="SMART" id="SM00326"/>
    </source>
</evidence>
<dbReference type="InterPro" id="IPR024094">
    <property type="entry name" value="Cyt_f_lg_dom"/>
</dbReference>
<evidence type="ECO:0000256" key="15">
    <source>
        <dbReference type="SAM" id="MobiDB-lite"/>
    </source>
</evidence>
<dbReference type="Gene3D" id="1.20.5.700">
    <property type="entry name" value="Single helix bin"/>
    <property type="match status" value="1"/>
</dbReference>
<dbReference type="EMBL" id="CAXAMM010023224">
    <property type="protein sequence ID" value="CAK9053245.1"/>
    <property type="molecule type" value="Genomic_DNA"/>
</dbReference>
<keyword evidence="8" id="KW-0812">Transmembrane</keyword>
<evidence type="ECO:0000256" key="5">
    <source>
        <dbReference type="ARBA" id="ARBA00022448"/>
    </source>
</evidence>